<dbReference type="Pfam" id="PF01614">
    <property type="entry name" value="IclR_C"/>
    <property type="match status" value="1"/>
</dbReference>
<reference evidence="2 3" key="1">
    <citation type="submission" date="2018-06" db="EMBL/GenBank/DDBJ databases">
        <title>Extensive metabolic versatility and redundancy in microbially diverse, dynamic hydrothermal sediments.</title>
        <authorList>
            <person name="Dombrowski N."/>
            <person name="Teske A."/>
            <person name="Baker B.J."/>
        </authorList>
    </citation>
    <scope>NUCLEOTIDE SEQUENCE [LARGE SCALE GENOMIC DNA]</scope>
    <source>
        <strain evidence="2">B47_G16</strain>
    </source>
</reference>
<protein>
    <recommendedName>
        <fullName evidence="1">IclR-ED domain-containing protein</fullName>
    </recommendedName>
</protein>
<dbReference type="PROSITE" id="PS51078">
    <property type="entry name" value="ICLR_ED"/>
    <property type="match status" value="1"/>
</dbReference>
<dbReference type="InterPro" id="IPR029016">
    <property type="entry name" value="GAF-like_dom_sf"/>
</dbReference>
<dbReference type="Gene3D" id="3.30.450.40">
    <property type="match status" value="1"/>
</dbReference>
<dbReference type="SUPFAM" id="SSF55781">
    <property type="entry name" value="GAF domain-like"/>
    <property type="match status" value="1"/>
</dbReference>
<dbReference type="InterPro" id="IPR014757">
    <property type="entry name" value="Tscrpt_reg_IclR_C"/>
</dbReference>
<sequence>MRDPLHRSAAGKAILAYLPLEEVDQIIKEKGLARYTEKNHYRAT</sequence>
<dbReference type="EMBL" id="QMPZ01000170">
    <property type="protein sequence ID" value="RLE07410.1"/>
    <property type="molecule type" value="Genomic_DNA"/>
</dbReference>
<evidence type="ECO:0000313" key="2">
    <source>
        <dbReference type="EMBL" id="RLE07410.1"/>
    </source>
</evidence>
<gene>
    <name evidence="2" type="ORF">DRJ00_08165</name>
</gene>
<accession>A0A497E2N0</accession>
<name>A0A497E2N0_UNCAE</name>
<evidence type="ECO:0000259" key="1">
    <source>
        <dbReference type="PROSITE" id="PS51078"/>
    </source>
</evidence>
<dbReference type="Proteomes" id="UP000279422">
    <property type="component" value="Unassembled WGS sequence"/>
</dbReference>
<comment type="caution">
    <text evidence="2">The sequence shown here is derived from an EMBL/GenBank/DDBJ whole genome shotgun (WGS) entry which is preliminary data.</text>
</comment>
<proteinExistence type="predicted"/>
<evidence type="ECO:0000313" key="3">
    <source>
        <dbReference type="Proteomes" id="UP000279422"/>
    </source>
</evidence>
<organism evidence="2 3">
    <name type="scientific">Aerophobetes bacterium</name>
    <dbReference type="NCBI Taxonomy" id="2030807"/>
    <lineage>
        <taxon>Bacteria</taxon>
        <taxon>Candidatus Aerophobota</taxon>
    </lineage>
</organism>
<feature type="domain" description="IclR-ED" evidence="1">
    <location>
        <begin position="1"/>
        <end position="44"/>
    </location>
</feature>
<dbReference type="AlphaFoldDB" id="A0A497E2N0"/>